<sequence length="83" mass="9921">MLQIRAQTTLACNSCALRLLFVFIPFTRKLEISNFQKVILQINLYTNLQRYSCRFMRDMKFLFMPTFARLIHFAPEAPWRTGQ</sequence>
<reference evidence="1 2" key="1">
    <citation type="submission" date="2016-01" db="EMBL/GenBank/DDBJ databases">
        <authorList>
            <person name="Oliw E.H."/>
        </authorList>
    </citation>
    <scope>NUCLEOTIDE SEQUENCE [LARGE SCALE GENOMIC DNA]</scope>
    <source>
        <strain evidence="1 2">Zutra 3-1</strain>
    </source>
</reference>
<gene>
    <name evidence="1" type="ORF">AGR7C_Cc160159</name>
</gene>
<dbReference type="EMBL" id="FBWG01000008">
    <property type="protein sequence ID" value="CUX23393.1"/>
    <property type="molecule type" value="Genomic_DNA"/>
</dbReference>
<name>A0A1S7PLR7_9HYPH</name>
<evidence type="ECO:0000313" key="2">
    <source>
        <dbReference type="Proteomes" id="UP000191987"/>
    </source>
</evidence>
<organism evidence="1 2">
    <name type="scientific">Agrobacterium deltaense Zutra 3/1</name>
    <dbReference type="NCBI Taxonomy" id="1183427"/>
    <lineage>
        <taxon>Bacteria</taxon>
        <taxon>Pseudomonadati</taxon>
        <taxon>Pseudomonadota</taxon>
        <taxon>Alphaproteobacteria</taxon>
        <taxon>Hyphomicrobiales</taxon>
        <taxon>Rhizobiaceae</taxon>
        <taxon>Rhizobium/Agrobacterium group</taxon>
        <taxon>Agrobacterium</taxon>
    </lineage>
</organism>
<protein>
    <submittedName>
        <fullName evidence="1">Uncharacterized protein</fullName>
    </submittedName>
</protein>
<accession>A0A1S7PLR7</accession>
<dbReference type="AlphaFoldDB" id="A0A1S7PLR7"/>
<proteinExistence type="predicted"/>
<dbReference type="Proteomes" id="UP000191987">
    <property type="component" value="Unassembled WGS sequence"/>
</dbReference>
<evidence type="ECO:0000313" key="1">
    <source>
        <dbReference type="EMBL" id="CUX23393.1"/>
    </source>
</evidence>